<dbReference type="KEGG" id="hdi:HDIA_4434"/>
<dbReference type="InterPro" id="IPR001455">
    <property type="entry name" value="TusA-like"/>
</dbReference>
<evidence type="ECO:0000259" key="2">
    <source>
        <dbReference type="PROSITE" id="PS01148"/>
    </source>
</evidence>
<dbReference type="Gene3D" id="3.30.110.40">
    <property type="entry name" value="TusA-like domain"/>
    <property type="match status" value="1"/>
</dbReference>
<comment type="similarity">
    <text evidence="1">Belongs to the sulfur carrier protein TusA family.</text>
</comment>
<dbReference type="AlphaFoldDB" id="A0A2C9DE63"/>
<dbReference type="Pfam" id="PF01206">
    <property type="entry name" value="TusA"/>
    <property type="match status" value="1"/>
</dbReference>
<gene>
    <name evidence="3" type="ORF">HDIA_4434</name>
</gene>
<feature type="domain" description="UPF0033" evidence="2">
    <location>
        <begin position="12"/>
        <end position="36"/>
    </location>
</feature>
<dbReference type="Proteomes" id="UP000223606">
    <property type="component" value="Chromosome 1"/>
</dbReference>
<dbReference type="InterPro" id="IPR036868">
    <property type="entry name" value="TusA-like_sf"/>
</dbReference>
<reference evidence="4" key="1">
    <citation type="submission" date="2017-09" db="EMBL/GenBank/DDBJ databases">
        <title>Genome sequence of Nannocystis excedens DSM 71.</title>
        <authorList>
            <person name="Blom J."/>
        </authorList>
    </citation>
    <scope>NUCLEOTIDE SEQUENCE [LARGE SCALE GENOMIC DNA]</scope>
    <source>
        <strain evidence="4">type strain: E19</strain>
    </source>
</reference>
<dbReference type="PROSITE" id="PS01148">
    <property type="entry name" value="UPF0033"/>
    <property type="match status" value="1"/>
</dbReference>
<dbReference type="OrthoDB" id="9797551at2"/>
<dbReference type="PANTHER" id="PTHR33279">
    <property type="entry name" value="SULFUR CARRIER PROTEIN YEDF-RELATED"/>
    <property type="match status" value="1"/>
</dbReference>
<evidence type="ECO:0000313" key="3">
    <source>
        <dbReference type="EMBL" id="SON57975.1"/>
    </source>
</evidence>
<dbReference type="PANTHER" id="PTHR33279:SF6">
    <property type="entry name" value="SULFUR CARRIER PROTEIN YEDF-RELATED"/>
    <property type="match status" value="1"/>
</dbReference>
<keyword evidence="4" id="KW-1185">Reference proteome</keyword>
<dbReference type="EMBL" id="LT960614">
    <property type="protein sequence ID" value="SON57975.1"/>
    <property type="molecule type" value="Genomic_DNA"/>
</dbReference>
<dbReference type="RefSeq" id="WP_099558154.1">
    <property type="nucleotide sequence ID" value="NZ_LT960614.1"/>
</dbReference>
<dbReference type="CDD" id="cd00291">
    <property type="entry name" value="SirA_YedF_YeeD"/>
    <property type="match status" value="1"/>
</dbReference>
<protein>
    <submittedName>
        <fullName evidence="3">Sulfur transfer protein SirA</fullName>
    </submittedName>
</protein>
<evidence type="ECO:0000313" key="4">
    <source>
        <dbReference type="Proteomes" id="UP000223606"/>
    </source>
</evidence>
<evidence type="ECO:0000256" key="1">
    <source>
        <dbReference type="ARBA" id="ARBA00008984"/>
    </source>
</evidence>
<sequence>MDQCHSAPAEIVDLCGLHCPLPAIKTRRKLGMLSAGARIEVRCTDALAAIDIPHLVRETGDLLVDHRKDGRVLVFLIEKASRDT</sequence>
<name>A0A2C9DE63_9HYPH</name>
<dbReference type="SUPFAM" id="SSF64307">
    <property type="entry name" value="SirA-like"/>
    <property type="match status" value="1"/>
</dbReference>
<proteinExistence type="inferred from homology"/>
<accession>A0A2C9DE63</accession>
<organism evidence="3 4">
    <name type="scientific">Hartmannibacter diazotrophicus</name>
    <dbReference type="NCBI Taxonomy" id="1482074"/>
    <lineage>
        <taxon>Bacteria</taxon>
        <taxon>Pseudomonadati</taxon>
        <taxon>Pseudomonadota</taxon>
        <taxon>Alphaproteobacteria</taxon>
        <taxon>Hyphomicrobiales</taxon>
        <taxon>Pleomorphomonadaceae</taxon>
        <taxon>Hartmannibacter</taxon>
    </lineage>
</organism>